<dbReference type="InterPro" id="IPR016039">
    <property type="entry name" value="Thiolase-like"/>
</dbReference>
<dbReference type="PANTHER" id="PTHR11712:SF336">
    <property type="entry name" value="3-OXOACYL-[ACYL-CARRIER-PROTEIN] SYNTHASE, MITOCHONDRIAL"/>
    <property type="match status" value="1"/>
</dbReference>
<protein>
    <recommendedName>
        <fullName evidence="4 14">3-oxoacyl-[acyl-carrier-protein] synthase 2</fullName>
        <ecNumber evidence="3 14">2.3.1.179</ecNumber>
    </recommendedName>
</protein>
<comment type="similarity">
    <text evidence="2 14 16">Belongs to the thiolase-like superfamily. Beta-ketoacyl-ACP synthases family.</text>
</comment>
<keyword evidence="9 14" id="KW-0275">Fatty acid biosynthesis</keyword>
<dbReference type="PIRSF" id="PIRSF000447">
    <property type="entry name" value="KAS_II"/>
    <property type="match status" value="1"/>
</dbReference>
<comment type="caution">
    <text evidence="18">The sequence shown here is derived from an EMBL/GenBank/DDBJ whole genome shotgun (WGS) entry which is preliminary data.</text>
</comment>
<dbReference type="PANTHER" id="PTHR11712">
    <property type="entry name" value="POLYKETIDE SYNTHASE-RELATED"/>
    <property type="match status" value="1"/>
</dbReference>
<evidence type="ECO:0000256" key="13">
    <source>
        <dbReference type="ARBA" id="ARBA00047659"/>
    </source>
</evidence>
<name>A0A7K0CCW1_9ACTN</name>
<dbReference type="AlphaFoldDB" id="A0A7K0CCW1"/>
<dbReference type="GO" id="GO:0006633">
    <property type="term" value="P:fatty acid biosynthetic process"/>
    <property type="evidence" value="ECO:0007669"/>
    <property type="project" value="UniProtKB-UniRule"/>
</dbReference>
<keyword evidence="19" id="KW-1185">Reference proteome</keyword>
<dbReference type="GO" id="GO:0004315">
    <property type="term" value="F:3-oxoacyl-[acyl-carrier-protein] synthase activity"/>
    <property type="evidence" value="ECO:0007669"/>
    <property type="project" value="UniProtKB-UniRule"/>
</dbReference>
<evidence type="ECO:0000256" key="3">
    <source>
        <dbReference type="ARBA" id="ARBA00012356"/>
    </source>
</evidence>
<keyword evidence="5 14" id="KW-0444">Lipid biosynthesis</keyword>
<evidence type="ECO:0000256" key="7">
    <source>
        <dbReference type="ARBA" id="ARBA00022832"/>
    </source>
</evidence>
<evidence type="ECO:0000256" key="15">
    <source>
        <dbReference type="PIRSR" id="PIRSR000447-1"/>
    </source>
</evidence>
<gene>
    <name evidence="18" type="primary">fabF_1</name>
    <name evidence="18" type="ORF">SRB5_14150</name>
</gene>
<comment type="catalytic activity">
    <reaction evidence="12 14">
        <text>(9Z)-hexadecenoyl-[ACP] + malonyl-[ACP] + H(+) = 3-oxo-(11Z)-octadecenoyl-[ACP] + holo-[ACP] + CO2</text>
        <dbReference type="Rhea" id="RHEA:55040"/>
        <dbReference type="Rhea" id="RHEA-COMP:9623"/>
        <dbReference type="Rhea" id="RHEA-COMP:9685"/>
        <dbReference type="Rhea" id="RHEA-COMP:10800"/>
        <dbReference type="Rhea" id="RHEA-COMP:14074"/>
        <dbReference type="ChEBI" id="CHEBI:15378"/>
        <dbReference type="ChEBI" id="CHEBI:16526"/>
        <dbReference type="ChEBI" id="CHEBI:64479"/>
        <dbReference type="ChEBI" id="CHEBI:78449"/>
        <dbReference type="ChEBI" id="CHEBI:83989"/>
        <dbReference type="ChEBI" id="CHEBI:138538"/>
        <dbReference type="EC" id="2.3.1.179"/>
    </reaction>
</comment>
<evidence type="ECO:0000256" key="16">
    <source>
        <dbReference type="RuleBase" id="RU003694"/>
    </source>
</evidence>
<evidence type="ECO:0000259" key="17">
    <source>
        <dbReference type="PROSITE" id="PS52004"/>
    </source>
</evidence>
<dbReference type="InterPro" id="IPR020841">
    <property type="entry name" value="PKS_Beta-ketoAc_synthase_dom"/>
</dbReference>
<evidence type="ECO:0000256" key="8">
    <source>
        <dbReference type="ARBA" id="ARBA00023098"/>
    </source>
</evidence>
<reference evidence="18 19" key="1">
    <citation type="submission" date="2019-10" db="EMBL/GenBank/DDBJ databases">
        <title>Streptomyces smaragdinus sp. nov. and Streptomyces fabii sp. nov., isolated from the gut of fungus growing-termite Macrotermes natalensis.</title>
        <authorList>
            <person name="Schwitalla J."/>
            <person name="Benndorf R."/>
            <person name="Martin K."/>
            <person name="De Beer W."/>
            <person name="Kaster A.-K."/>
            <person name="Vollmers J."/>
            <person name="Poulsen M."/>
            <person name="Beemelmanns C."/>
        </authorList>
    </citation>
    <scope>NUCLEOTIDE SEQUENCE [LARGE SCALE GENOMIC DNA]</scope>
    <source>
        <strain evidence="18 19">RB5</strain>
    </source>
</reference>
<dbReference type="FunFam" id="3.40.47.10:FF:000018">
    <property type="entry name" value="3-oxoacyl-[acyl-carrier-protein] synthase 2"/>
    <property type="match status" value="1"/>
</dbReference>
<evidence type="ECO:0000313" key="19">
    <source>
        <dbReference type="Proteomes" id="UP000466345"/>
    </source>
</evidence>
<evidence type="ECO:0000256" key="9">
    <source>
        <dbReference type="ARBA" id="ARBA00023160"/>
    </source>
</evidence>
<evidence type="ECO:0000256" key="14">
    <source>
        <dbReference type="PIRNR" id="PIRNR000447"/>
    </source>
</evidence>
<accession>A0A7K0CCW1</accession>
<evidence type="ECO:0000256" key="11">
    <source>
        <dbReference type="ARBA" id="ARBA00024006"/>
    </source>
</evidence>
<evidence type="ECO:0000256" key="2">
    <source>
        <dbReference type="ARBA" id="ARBA00008467"/>
    </source>
</evidence>
<comment type="function">
    <text evidence="11 14">Involved in the type II fatty acid elongation cycle. Catalyzes the elongation of a wide range of acyl-ACP by the addition of two carbons from malonyl-ACP to an acyl acceptor. Can efficiently catalyze the conversion of palmitoleoyl-ACP (cis-hexadec-9-enoyl-ACP) to cis-vaccenoyl-ACP (cis-octadec-11-enoyl-ACP), an essential step in the thermal regulation of fatty acid composition.</text>
</comment>
<evidence type="ECO:0000256" key="1">
    <source>
        <dbReference type="ARBA" id="ARBA00005194"/>
    </source>
</evidence>
<dbReference type="InterPro" id="IPR014031">
    <property type="entry name" value="Ketoacyl_synth_C"/>
</dbReference>
<comment type="pathway">
    <text evidence="1 14">Lipid metabolism; fatty acid biosynthesis.</text>
</comment>
<dbReference type="InterPro" id="IPR000794">
    <property type="entry name" value="Beta-ketoacyl_synthase"/>
</dbReference>
<dbReference type="NCBIfam" id="TIGR03150">
    <property type="entry name" value="fabF"/>
    <property type="match status" value="1"/>
</dbReference>
<feature type="domain" description="Ketosynthase family 3 (KS3)" evidence="17">
    <location>
        <begin position="11"/>
        <end position="418"/>
    </location>
</feature>
<dbReference type="CDD" id="cd00834">
    <property type="entry name" value="KAS_I_II"/>
    <property type="match status" value="1"/>
</dbReference>
<dbReference type="PROSITE" id="PS52004">
    <property type="entry name" value="KS3_2"/>
    <property type="match status" value="1"/>
</dbReference>
<dbReference type="UniPathway" id="UPA00094"/>
<dbReference type="EC" id="2.3.1.179" evidence="3 14"/>
<evidence type="ECO:0000256" key="10">
    <source>
        <dbReference type="ARBA" id="ARBA00023315"/>
    </source>
</evidence>
<sequence>MTTEKAPRRDRTRVVITGWGMVTPLGLDAATTWEALLEGRSGIGPITQIKADDLPVQIAGEVKDFDPREHLAYKVVRRTDPFARYAVVAAMEAVENAKLSLDDTDRTRVGVLIGSGYGAMHTVAGHTRDIDAKGPRGVPPMAAVAGAIDSAPGEISMALGTTGPSRATSSACASGTDAVGEAARWIRSGASDVVIAGGADDIITRVDIAGSGNARALSARPGDPTEASRPFDEDRAGFVMAAGAGVLVLESEEHALARGAHILAEVAGYAATSDAYHWTAPHPEGVSVRRALREALKDAGLAPEDVDYVNAHGTGTQLNDSAELASLRAVLGDHIERIPVSSTKSMTGHMIGAAGAVEAIIGGLTINTGMVPPTINCHKPIDPSVNFVAHKAQAHDVDVVMSNSFGFGGHNAVVVLRRWVA</sequence>
<dbReference type="EMBL" id="WEGJ01000003">
    <property type="protein sequence ID" value="MQY11300.1"/>
    <property type="molecule type" value="Genomic_DNA"/>
</dbReference>
<comment type="catalytic activity">
    <reaction evidence="13 14">
        <text>a fatty acyl-[ACP] + malonyl-[ACP] + H(+) = a 3-oxoacyl-[ACP] + holo-[ACP] + CO2</text>
        <dbReference type="Rhea" id="RHEA:22836"/>
        <dbReference type="Rhea" id="RHEA-COMP:9623"/>
        <dbReference type="Rhea" id="RHEA-COMP:9685"/>
        <dbReference type="Rhea" id="RHEA-COMP:9916"/>
        <dbReference type="Rhea" id="RHEA-COMP:14125"/>
        <dbReference type="ChEBI" id="CHEBI:15378"/>
        <dbReference type="ChEBI" id="CHEBI:16526"/>
        <dbReference type="ChEBI" id="CHEBI:64479"/>
        <dbReference type="ChEBI" id="CHEBI:78449"/>
        <dbReference type="ChEBI" id="CHEBI:78776"/>
        <dbReference type="ChEBI" id="CHEBI:138651"/>
    </reaction>
</comment>
<keyword evidence="7" id="KW-0276">Fatty acid metabolism</keyword>
<evidence type="ECO:0000256" key="6">
    <source>
        <dbReference type="ARBA" id="ARBA00022679"/>
    </source>
</evidence>
<dbReference type="NCBIfam" id="NF005589">
    <property type="entry name" value="PRK07314.1"/>
    <property type="match status" value="1"/>
</dbReference>
<evidence type="ECO:0000256" key="5">
    <source>
        <dbReference type="ARBA" id="ARBA00022516"/>
    </source>
</evidence>
<keyword evidence="10 14" id="KW-0012">Acyltransferase</keyword>
<dbReference type="SMART" id="SM00825">
    <property type="entry name" value="PKS_KS"/>
    <property type="match status" value="1"/>
</dbReference>
<dbReference type="InterPro" id="IPR018201">
    <property type="entry name" value="Ketoacyl_synth_AS"/>
</dbReference>
<dbReference type="InterPro" id="IPR014030">
    <property type="entry name" value="Ketoacyl_synth_N"/>
</dbReference>
<proteinExistence type="inferred from homology"/>
<dbReference type="InterPro" id="IPR017568">
    <property type="entry name" value="3-oxoacyl-ACP_synth-2"/>
</dbReference>
<dbReference type="RefSeq" id="WP_323377214.1">
    <property type="nucleotide sequence ID" value="NZ_WEGJ01000003.1"/>
</dbReference>
<dbReference type="Pfam" id="PF02801">
    <property type="entry name" value="Ketoacyl-synt_C"/>
    <property type="match status" value="1"/>
</dbReference>
<evidence type="ECO:0000256" key="4">
    <source>
        <dbReference type="ARBA" id="ARBA00014657"/>
    </source>
</evidence>
<feature type="active site" description="For beta-ketoacyl synthase activity" evidence="15">
    <location>
        <position position="172"/>
    </location>
</feature>
<organism evidence="18 19">
    <name type="scientific">Streptomyces smaragdinus</name>
    <dbReference type="NCBI Taxonomy" id="2585196"/>
    <lineage>
        <taxon>Bacteria</taxon>
        <taxon>Bacillati</taxon>
        <taxon>Actinomycetota</taxon>
        <taxon>Actinomycetes</taxon>
        <taxon>Kitasatosporales</taxon>
        <taxon>Streptomycetaceae</taxon>
        <taxon>Streptomyces</taxon>
    </lineage>
</organism>
<dbReference type="SUPFAM" id="SSF53901">
    <property type="entry name" value="Thiolase-like"/>
    <property type="match status" value="1"/>
</dbReference>
<evidence type="ECO:0000313" key="18">
    <source>
        <dbReference type="EMBL" id="MQY11300.1"/>
    </source>
</evidence>
<keyword evidence="6 14" id="KW-0808">Transferase</keyword>
<dbReference type="Gene3D" id="3.40.47.10">
    <property type="match status" value="1"/>
</dbReference>
<dbReference type="Pfam" id="PF00109">
    <property type="entry name" value="ketoacyl-synt"/>
    <property type="match status" value="1"/>
</dbReference>
<dbReference type="Proteomes" id="UP000466345">
    <property type="component" value="Unassembled WGS sequence"/>
</dbReference>
<dbReference type="PROSITE" id="PS00606">
    <property type="entry name" value="KS3_1"/>
    <property type="match status" value="1"/>
</dbReference>
<evidence type="ECO:0000256" key="12">
    <source>
        <dbReference type="ARBA" id="ARBA00047318"/>
    </source>
</evidence>
<keyword evidence="8" id="KW-0443">Lipid metabolism</keyword>